<feature type="region of interest" description="Disordered" evidence="4">
    <location>
        <begin position="803"/>
        <end position="857"/>
    </location>
</feature>
<dbReference type="SMART" id="SM00368">
    <property type="entry name" value="LRR_RI"/>
    <property type="match status" value="3"/>
</dbReference>
<dbReference type="SUPFAM" id="SSF52047">
    <property type="entry name" value="RNI-like"/>
    <property type="match status" value="1"/>
</dbReference>
<feature type="compositionally biased region" description="Acidic residues" evidence="4">
    <location>
        <begin position="1"/>
        <end position="10"/>
    </location>
</feature>
<feature type="region of interest" description="Disordered" evidence="4">
    <location>
        <begin position="873"/>
        <end position="899"/>
    </location>
</feature>
<dbReference type="Gene3D" id="3.80.10.10">
    <property type="entry name" value="Ribonuclease Inhibitor"/>
    <property type="match status" value="1"/>
</dbReference>
<evidence type="ECO:0000313" key="6">
    <source>
        <dbReference type="Proteomes" id="UP000063063"/>
    </source>
</evidence>
<keyword evidence="6" id="KW-1185">Reference proteome</keyword>
<accession>A0A088RMP9</accession>
<dbReference type="OrthoDB" id="120976at2759"/>
<dbReference type="GO" id="GO:0043596">
    <property type="term" value="C:nuclear replication fork"/>
    <property type="evidence" value="ECO:0007669"/>
    <property type="project" value="TreeGrafter"/>
</dbReference>
<evidence type="ECO:0000313" key="5">
    <source>
        <dbReference type="EMBL" id="AIN96509.1"/>
    </source>
</evidence>
<dbReference type="GeneID" id="22573190"/>
<feature type="compositionally biased region" description="Low complexity" evidence="4">
    <location>
        <begin position="219"/>
        <end position="231"/>
    </location>
</feature>
<feature type="region of interest" description="Disordered" evidence="4">
    <location>
        <begin position="464"/>
        <end position="484"/>
    </location>
</feature>
<dbReference type="eggNOG" id="ENOG502S66N">
    <property type="taxonomic scope" value="Eukaryota"/>
</dbReference>
<feature type="compositionally biased region" description="Polar residues" evidence="4">
    <location>
        <begin position="242"/>
        <end position="260"/>
    </location>
</feature>
<dbReference type="AlphaFoldDB" id="A0A088RMP9"/>
<dbReference type="Pfam" id="PF13516">
    <property type="entry name" value="LRR_6"/>
    <property type="match status" value="2"/>
</dbReference>
<dbReference type="PANTHER" id="PTHR46358:SF1">
    <property type="entry name" value="TONSOKU-LIKE PROTEIN"/>
    <property type="match status" value="1"/>
</dbReference>
<evidence type="ECO:0000256" key="1">
    <source>
        <dbReference type="ARBA" id="ARBA00004123"/>
    </source>
</evidence>
<dbReference type="PROSITE" id="PS51450">
    <property type="entry name" value="LRR"/>
    <property type="match status" value="2"/>
</dbReference>
<dbReference type="Proteomes" id="UP000063063">
    <property type="component" value="Chromosome 13"/>
</dbReference>
<evidence type="ECO:0000256" key="3">
    <source>
        <dbReference type="ARBA" id="ARBA00023242"/>
    </source>
</evidence>
<dbReference type="VEuPathDB" id="TriTrypDB:LPMP_130800"/>
<organism evidence="5 6">
    <name type="scientific">Leishmania panamensis</name>
    <dbReference type="NCBI Taxonomy" id="5679"/>
    <lineage>
        <taxon>Eukaryota</taxon>
        <taxon>Discoba</taxon>
        <taxon>Euglenozoa</taxon>
        <taxon>Kinetoplastea</taxon>
        <taxon>Metakinetoplastina</taxon>
        <taxon>Trypanosomatida</taxon>
        <taxon>Trypanosomatidae</taxon>
        <taxon>Leishmaniinae</taxon>
        <taxon>Leishmania</taxon>
        <taxon>Leishmania guyanensis species complex</taxon>
    </lineage>
</organism>
<evidence type="ECO:0000256" key="2">
    <source>
        <dbReference type="ARBA" id="ARBA00022737"/>
    </source>
</evidence>
<evidence type="ECO:0008006" key="7">
    <source>
        <dbReference type="Google" id="ProtNLM"/>
    </source>
</evidence>
<name>A0A088RMP9_LEIPA</name>
<sequence length="899" mass="94029">MSTCEDEEPLDLTARGGGFGHTGVASLDTIIQSLNKRYEVYQRRRTAMTPFGTPGDPFIPAPPTPHPILGDSKMASGVSMNTGGVGGGGGVAAPQSSESPKESIIVPRAHPAPYWEERELYIVAEDLCCCLNGGINYRLLCEQNQRALEVLLTLVREDVQLCMSSELVLLPGGTVRPFLAKLKELLTESKRLLGEAGVSVPPRLANMIEQLPSSGGGASHASLHAGHNGAAVASAHRGGAPLSTTSTALHPGRSTLSASIMANGRLTGTSGGGGHPPGSAAAGGSIFEAAGSRSNHSGNLPSQYTQSHHSAPPHRSSPSAGLHGDSIRDGGVEGGNVAAAERRPSPAPPSRPHLVSPDNGYLHLGNPGSTNGNGLLRQPQPPVVSSFRHLSSAGACRNTPGLATTMDSLPVGCSGAGGEGASGVDVRSSHESGCSILRSGSGCLNSWLPGADLAPITKRKAFPIATDGRPPQRHAPPQPATTPMKQCAATESTSPVPTTLLSTGDVPGVHGHSHGVVSDNLVDSNSEAQMNTDVLAVKIPGEDAHDVLAAPAPGRRRRRQLEDLYGEFYAMDGMALLTDALGVVLTREYDQAASQQGEDAFAAFQRDVYAKVMPVLQSCESLQGCITDLEPLRSSYLASCLAHRVRPSGAVLERLKGIDEDRSVETLLLGGLHLGNRGLVALAESVLPRLYRLRRLDLSDNNVSDSALEPLLRSIRYHPSLEHLNLSHNPLTDGALPLLLRIAQTLPRLSELLLRSCAMKPAALQMVETEVRTPSTHAIPGEAGGLSLQPLTRVGSATVSATRTAAASALQPRPPSSLPRLTLPRGERRWSPMSMGRAESVPSGSSKGIDQSEKALKERLPIGMKVAQEPILPALATLSPNSLSDRSPPGRKDGAGDDK</sequence>
<dbReference type="GO" id="GO:0000724">
    <property type="term" value="P:double-strand break repair via homologous recombination"/>
    <property type="evidence" value="ECO:0007669"/>
    <property type="project" value="TreeGrafter"/>
</dbReference>
<feature type="region of interest" description="Disordered" evidence="4">
    <location>
        <begin position="1"/>
        <end position="21"/>
    </location>
</feature>
<dbReference type="RefSeq" id="XP_010697162.1">
    <property type="nucleotide sequence ID" value="XM_010698860.1"/>
</dbReference>
<dbReference type="InterPro" id="IPR032675">
    <property type="entry name" value="LRR_dom_sf"/>
</dbReference>
<dbReference type="InterPro" id="IPR052311">
    <property type="entry name" value="MMS22L-TONSL_complex_comp"/>
</dbReference>
<reference evidence="5 6" key="1">
    <citation type="journal article" date="2015" name="Sci. Rep.">
        <title>The genome of Leishmania panamensis: insights into genomics of the L. (Viannia) subgenus.</title>
        <authorList>
            <person name="Llanes A."/>
            <person name="Restrepo C.M."/>
            <person name="Vecchio G.D."/>
            <person name="Anguizola F.J."/>
            <person name="Lleonart R."/>
        </authorList>
    </citation>
    <scope>NUCLEOTIDE SEQUENCE [LARGE SCALE GENOMIC DNA]</scope>
    <source>
        <strain evidence="5 6">MHOM/PA/94/PSC-1</strain>
    </source>
</reference>
<keyword evidence="2" id="KW-0677">Repeat</keyword>
<dbReference type="GO" id="GO:0031297">
    <property type="term" value="P:replication fork processing"/>
    <property type="evidence" value="ECO:0007669"/>
    <property type="project" value="TreeGrafter"/>
</dbReference>
<protein>
    <recommendedName>
        <fullName evidence="7">Leucine-rich repeat protein</fullName>
    </recommendedName>
</protein>
<dbReference type="InterPro" id="IPR001611">
    <property type="entry name" value="Leu-rich_rpt"/>
</dbReference>
<keyword evidence="3" id="KW-0539">Nucleus</keyword>
<comment type="subcellular location">
    <subcellularLocation>
        <location evidence="1">Nucleus</location>
    </subcellularLocation>
</comment>
<feature type="compositionally biased region" description="Polar residues" evidence="4">
    <location>
        <begin position="292"/>
        <end position="306"/>
    </location>
</feature>
<dbReference type="KEGG" id="lpan:LPMP_130800"/>
<dbReference type="EMBL" id="CP009382">
    <property type="protein sequence ID" value="AIN96509.1"/>
    <property type="molecule type" value="Genomic_DNA"/>
</dbReference>
<feature type="compositionally biased region" description="Low complexity" evidence="4">
    <location>
        <begin position="307"/>
        <end position="320"/>
    </location>
</feature>
<feature type="compositionally biased region" description="Basic and acidic residues" evidence="4">
    <location>
        <begin position="888"/>
        <end position="899"/>
    </location>
</feature>
<dbReference type="VEuPathDB" id="TriTrypDB:LPAL13_130012300"/>
<proteinExistence type="predicted"/>
<feature type="region of interest" description="Disordered" evidence="4">
    <location>
        <begin position="209"/>
        <end position="358"/>
    </location>
</feature>
<gene>
    <name evidence="5" type="ORF">LPMP_130800</name>
</gene>
<evidence type="ECO:0000256" key="4">
    <source>
        <dbReference type="SAM" id="MobiDB-lite"/>
    </source>
</evidence>
<dbReference type="PANTHER" id="PTHR46358">
    <property type="entry name" value="TONSOKU-LIKE PROTEIN"/>
    <property type="match status" value="1"/>
</dbReference>